<organism evidence="2">
    <name type="scientific">marine sediment metagenome</name>
    <dbReference type="NCBI Taxonomy" id="412755"/>
    <lineage>
        <taxon>unclassified sequences</taxon>
        <taxon>metagenomes</taxon>
        <taxon>ecological metagenomes</taxon>
    </lineage>
</organism>
<reference evidence="2" key="1">
    <citation type="journal article" date="2014" name="Front. Microbiol.">
        <title>High frequency of phylogenetically diverse reductive dehalogenase-homologous genes in deep subseafloor sedimentary metagenomes.</title>
        <authorList>
            <person name="Kawai M."/>
            <person name="Futagami T."/>
            <person name="Toyoda A."/>
            <person name="Takaki Y."/>
            <person name="Nishi S."/>
            <person name="Hori S."/>
            <person name="Arai W."/>
            <person name="Tsubouchi T."/>
            <person name="Morono Y."/>
            <person name="Uchiyama I."/>
            <person name="Ito T."/>
            <person name="Fujiyama A."/>
            <person name="Inagaki F."/>
            <person name="Takami H."/>
        </authorList>
    </citation>
    <scope>NUCLEOTIDE SEQUENCE</scope>
    <source>
        <strain evidence="2">Expedition CK06-06</strain>
    </source>
</reference>
<evidence type="ECO:0000256" key="1">
    <source>
        <dbReference type="SAM" id="MobiDB-lite"/>
    </source>
</evidence>
<evidence type="ECO:0000313" key="2">
    <source>
        <dbReference type="EMBL" id="GAG11478.1"/>
    </source>
</evidence>
<accession>X0VGB9</accession>
<dbReference type="EMBL" id="BARS01023434">
    <property type="protein sequence ID" value="GAG11478.1"/>
    <property type="molecule type" value="Genomic_DNA"/>
</dbReference>
<gene>
    <name evidence="2" type="ORF">S01H1_37311</name>
</gene>
<sequence length="128" mass="14189">GFGQAAAGARAANIARQRQIESMYSEMMQRFQPGGAFERRGLGEIERARTKGVGTEMQQMISSGMYGTTTAAGVPRQWEAEVGAPARLRLEDIMQQRLTGIQQQKAGFLERIEEPYPDYSALMSAIMR</sequence>
<dbReference type="AlphaFoldDB" id="X0VGB9"/>
<protein>
    <submittedName>
        <fullName evidence="2">Uncharacterized protein</fullName>
    </submittedName>
</protein>
<feature type="region of interest" description="Disordered" evidence="1">
    <location>
        <begin position="35"/>
        <end position="56"/>
    </location>
</feature>
<feature type="compositionally biased region" description="Basic and acidic residues" evidence="1">
    <location>
        <begin position="37"/>
        <end position="49"/>
    </location>
</feature>
<comment type="caution">
    <text evidence="2">The sequence shown here is derived from an EMBL/GenBank/DDBJ whole genome shotgun (WGS) entry which is preliminary data.</text>
</comment>
<feature type="non-terminal residue" evidence="2">
    <location>
        <position position="1"/>
    </location>
</feature>
<proteinExistence type="predicted"/>
<name>X0VGB9_9ZZZZ</name>